<accession>A0A8R2NTV0</accession>
<evidence type="ECO:0000259" key="1">
    <source>
        <dbReference type="PROSITE" id="PS50097"/>
    </source>
</evidence>
<dbReference type="GeneID" id="107882816"/>
<dbReference type="InterPro" id="IPR011333">
    <property type="entry name" value="SKP1/BTB/POZ_sf"/>
</dbReference>
<dbReference type="PROSITE" id="PS50097">
    <property type="entry name" value="BTB"/>
    <property type="match status" value="1"/>
</dbReference>
<feature type="domain" description="BTB" evidence="1">
    <location>
        <begin position="20"/>
        <end position="87"/>
    </location>
</feature>
<dbReference type="Gene3D" id="3.30.710.10">
    <property type="entry name" value="Potassium Channel Kv1.1, Chain A"/>
    <property type="match status" value="1"/>
</dbReference>
<dbReference type="Pfam" id="PF00651">
    <property type="entry name" value="BTB"/>
    <property type="match status" value="1"/>
</dbReference>
<name>A0A8R2NTV0_ACYPI</name>
<dbReference type="AlphaFoldDB" id="A0A8R2NTV0"/>
<dbReference type="EnsemblMetazoa" id="XM_029492197.1">
    <property type="protein sequence ID" value="XP_029348057.1"/>
    <property type="gene ID" value="LOC107882816"/>
</dbReference>
<organism evidence="2 3">
    <name type="scientific">Acyrthosiphon pisum</name>
    <name type="common">Pea aphid</name>
    <dbReference type="NCBI Taxonomy" id="7029"/>
    <lineage>
        <taxon>Eukaryota</taxon>
        <taxon>Metazoa</taxon>
        <taxon>Ecdysozoa</taxon>
        <taxon>Arthropoda</taxon>
        <taxon>Hexapoda</taxon>
        <taxon>Insecta</taxon>
        <taxon>Pterygota</taxon>
        <taxon>Neoptera</taxon>
        <taxon>Paraneoptera</taxon>
        <taxon>Hemiptera</taxon>
        <taxon>Sternorrhyncha</taxon>
        <taxon>Aphidomorpha</taxon>
        <taxon>Aphidoidea</taxon>
        <taxon>Aphididae</taxon>
        <taxon>Macrosiphini</taxon>
        <taxon>Acyrthosiphon</taxon>
    </lineage>
</organism>
<sequence length="156" mass="18247">MWKCFKYYNSYVSRHDVFCDSIKLETDDGTLIFGHIVVLTSASSYFHAYFIHFAEKNKDLIVTRQLDSTTLQLMVELIYFGKIMVTKKIEEVVTDKFLTLSSEQVFKLVSSYELTVQSEERPMLPMPILVYHLAHLPQLKRKHELTQISRFLVVSS</sequence>
<proteinExistence type="predicted"/>
<protein>
    <recommendedName>
        <fullName evidence="1">BTB domain-containing protein</fullName>
    </recommendedName>
</protein>
<dbReference type="KEGG" id="api:107882816"/>
<reference evidence="2" key="2">
    <citation type="submission" date="2022-06" db="UniProtKB">
        <authorList>
            <consortium name="EnsemblMetazoa"/>
        </authorList>
    </citation>
    <scope>IDENTIFICATION</scope>
</reference>
<dbReference type="Proteomes" id="UP000007819">
    <property type="component" value="Unassembled WGS sequence"/>
</dbReference>
<dbReference type="InterPro" id="IPR000210">
    <property type="entry name" value="BTB/POZ_dom"/>
</dbReference>
<reference evidence="3" key="1">
    <citation type="submission" date="2010-06" db="EMBL/GenBank/DDBJ databases">
        <authorList>
            <person name="Jiang H."/>
            <person name="Abraham K."/>
            <person name="Ali S."/>
            <person name="Alsbrooks S.L."/>
            <person name="Anim B.N."/>
            <person name="Anosike U.S."/>
            <person name="Attaway T."/>
            <person name="Bandaranaike D.P."/>
            <person name="Battles P.K."/>
            <person name="Bell S.N."/>
            <person name="Bell A.V."/>
            <person name="Beltran B."/>
            <person name="Bickham C."/>
            <person name="Bustamante Y."/>
            <person name="Caleb T."/>
            <person name="Canada A."/>
            <person name="Cardenas V."/>
            <person name="Carter K."/>
            <person name="Chacko J."/>
            <person name="Chandrabose M.N."/>
            <person name="Chavez D."/>
            <person name="Chavez A."/>
            <person name="Chen L."/>
            <person name="Chu H.-S."/>
            <person name="Claassen K.J."/>
            <person name="Cockrell R."/>
            <person name="Collins M."/>
            <person name="Cooper J.A."/>
            <person name="Cree A."/>
            <person name="Curry S.M."/>
            <person name="Da Y."/>
            <person name="Dao M.D."/>
            <person name="Das B."/>
            <person name="Davila M.-L."/>
            <person name="Davy-Carroll L."/>
            <person name="Denson S."/>
            <person name="Dinh H."/>
            <person name="Ebong V.E."/>
            <person name="Edwards J.R."/>
            <person name="Egan A."/>
            <person name="El-Daye J."/>
            <person name="Escobedo L."/>
            <person name="Fernandez S."/>
            <person name="Fernando P.R."/>
            <person name="Flagg N."/>
            <person name="Forbes L.D."/>
            <person name="Fowler R.G."/>
            <person name="Fu Q."/>
            <person name="Gabisi R.A."/>
            <person name="Ganer J."/>
            <person name="Garbino Pronczuk A."/>
            <person name="Garcia R.M."/>
            <person name="Garner T."/>
            <person name="Garrett T.E."/>
            <person name="Gonzalez D.A."/>
            <person name="Hamid H."/>
            <person name="Hawkins E.S."/>
            <person name="Hirani K."/>
            <person name="Hogues M.E."/>
            <person name="Hollins B."/>
            <person name="Hsiao C.-H."/>
            <person name="Jabil R."/>
            <person name="James M.L."/>
            <person name="Jhangiani S.N."/>
            <person name="Johnson B."/>
            <person name="Johnson Q."/>
            <person name="Joshi V."/>
            <person name="Kalu J.B."/>
            <person name="Kam C."/>
            <person name="Kashfia A."/>
            <person name="Keebler J."/>
            <person name="Kisamo H."/>
            <person name="Kovar C.L."/>
            <person name="Lago L.A."/>
            <person name="Lai C.-Y."/>
            <person name="Laidlaw J."/>
            <person name="Lara F."/>
            <person name="Le T.-K."/>
            <person name="Lee S.L."/>
            <person name="Legall F.H."/>
            <person name="Lemon S.J."/>
            <person name="Lewis L.R."/>
            <person name="Li B."/>
            <person name="Liu Y."/>
            <person name="Liu Y.-S."/>
            <person name="Lopez J."/>
            <person name="Lozado R.J."/>
            <person name="Lu J."/>
            <person name="Madu R.C."/>
            <person name="Maheshwari M."/>
            <person name="Maheshwari R."/>
            <person name="Malloy K."/>
            <person name="Martinez E."/>
            <person name="Mathew T."/>
            <person name="Mercado I.C."/>
            <person name="Mercado C."/>
            <person name="Meyer B."/>
            <person name="Montgomery K."/>
            <person name="Morgan M.B."/>
            <person name="Munidasa M."/>
            <person name="Nazareth L.V."/>
            <person name="Nelson J."/>
            <person name="Ng B.M."/>
            <person name="Nguyen N.B."/>
            <person name="Nguyen P.Q."/>
            <person name="Nguyen T."/>
            <person name="Obregon M."/>
            <person name="Okwuonu G.O."/>
            <person name="Onwere C.G."/>
            <person name="Orozco G."/>
            <person name="Parra A."/>
            <person name="Patel S."/>
            <person name="Patil S."/>
            <person name="Perez A."/>
            <person name="Perez Y."/>
            <person name="Pham C."/>
            <person name="Primus E.L."/>
            <person name="Pu L.-L."/>
            <person name="Puazo M."/>
            <person name="Qin X."/>
            <person name="Quiroz J.B."/>
            <person name="Reese J."/>
            <person name="Richards S."/>
            <person name="Rives C.M."/>
            <person name="Robberts R."/>
            <person name="Ruiz S.J."/>
            <person name="Ruiz M.J."/>
            <person name="Santibanez J."/>
            <person name="Schneider B.W."/>
            <person name="Sisson I."/>
            <person name="Smith M."/>
            <person name="Sodergren E."/>
            <person name="Song X.-Z."/>
            <person name="Song B.B."/>
            <person name="Summersgill H."/>
            <person name="Thelus R."/>
            <person name="Thornton R.D."/>
            <person name="Trejos Z.Y."/>
            <person name="Usmani K."/>
            <person name="Vattathil S."/>
            <person name="Villasana D."/>
            <person name="Walker D.L."/>
            <person name="Wang S."/>
            <person name="Wang K."/>
            <person name="White C.S."/>
            <person name="Williams A.C."/>
            <person name="Williamson J."/>
            <person name="Wilson K."/>
            <person name="Woghiren I.O."/>
            <person name="Woodworth J.R."/>
            <person name="Worley K.C."/>
            <person name="Wright R.A."/>
            <person name="Wu W."/>
            <person name="Young L."/>
            <person name="Zhang L."/>
            <person name="Zhang J."/>
            <person name="Zhu Y."/>
            <person name="Muzny D.M."/>
            <person name="Weinstock G."/>
            <person name="Gibbs R.A."/>
        </authorList>
    </citation>
    <scope>NUCLEOTIDE SEQUENCE [LARGE SCALE GENOMIC DNA]</scope>
    <source>
        <strain evidence="3">LSR1</strain>
    </source>
</reference>
<dbReference type="SUPFAM" id="SSF54695">
    <property type="entry name" value="POZ domain"/>
    <property type="match status" value="1"/>
</dbReference>
<dbReference type="RefSeq" id="XP_029348057.1">
    <property type="nucleotide sequence ID" value="XM_029492197.1"/>
</dbReference>
<evidence type="ECO:0000313" key="3">
    <source>
        <dbReference type="Proteomes" id="UP000007819"/>
    </source>
</evidence>
<dbReference type="OrthoDB" id="6418787at2759"/>
<evidence type="ECO:0000313" key="2">
    <source>
        <dbReference type="EnsemblMetazoa" id="XP_029348057.1"/>
    </source>
</evidence>
<keyword evidence="3" id="KW-1185">Reference proteome</keyword>